<dbReference type="Pfam" id="PF05649">
    <property type="entry name" value="Peptidase_M13_N"/>
    <property type="match status" value="1"/>
</dbReference>
<keyword evidence="6" id="KW-0378">Hydrolase</keyword>
<evidence type="ECO:0000313" key="12">
    <source>
        <dbReference type="Proteomes" id="UP000002358"/>
    </source>
</evidence>
<evidence type="ECO:0000256" key="8">
    <source>
        <dbReference type="ARBA" id="ARBA00023049"/>
    </source>
</evidence>
<dbReference type="PROSITE" id="PS51885">
    <property type="entry name" value="NEPRILYSIN"/>
    <property type="match status" value="1"/>
</dbReference>
<dbReference type="InterPro" id="IPR042089">
    <property type="entry name" value="Peptidase_M13_dom_2"/>
</dbReference>
<dbReference type="PANTHER" id="PTHR11733:SF224">
    <property type="entry name" value="NEPRILYSIN-2"/>
    <property type="match status" value="1"/>
</dbReference>
<evidence type="ECO:0000256" key="2">
    <source>
        <dbReference type="ARBA" id="ARBA00004401"/>
    </source>
</evidence>
<dbReference type="GO" id="GO:0046872">
    <property type="term" value="F:metal ion binding"/>
    <property type="evidence" value="ECO:0007669"/>
    <property type="project" value="UniProtKB-KW"/>
</dbReference>
<comment type="cofactor">
    <cofactor evidence="1">
        <name>Zn(2+)</name>
        <dbReference type="ChEBI" id="CHEBI:29105"/>
    </cofactor>
</comment>
<dbReference type="OMA" id="IFEHTHE"/>
<name>A0A7M7Q7D9_NASVI</name>
<evidence type="ECO:0000256" key="1">
    <source>
        <dbReference type="ARBA" id="ARBA00001947"/>
    </source>
</evidence>
<protein>
    <submittedName>
        <fullName evidence="11">Uncharacterized protein</fullName>
    </submittedName>
</protein>
<organism evidence="11 12">
    <name type="scientific">Nasonia vitripennis</name>
    <name type="common">Parasitic wasp</name>
    <dbReference type="NCBI Taxonomy" id="7425"/>
    <lineage>
        <taxon>Eukaryota</taxon>
        <taxon>Metazoa</taxon>
        <taxon>Ecdysozoa</taxon>
        <taxon>Arthropoda</taxon>
        <taxon>Hexapoda</taxon>
        <taxon>Insecta</taxon>
        <taxon>Pterygota</taxon>
        <taxon>Neoptera</taxon>
        <taxon>Endopterygota</taxon>
        <taxon>Hymenoptera</taxon>
        <taxon>Apocrita</taxon>
        <taxon>Proctotrupomorpha</taxon>
        <taxon>Chalcidoidea</taxon>
        <taxon>Pteromalidae</taxon>
        <taxon>Pteromalinae</taxon>
        <taxon>Nasonia</taxon>
    </lineage>
</organism>
<dbReference type="Gene3D" id="1.10.1380.10">
    <property type="entry name" value="Neutral endopeptidase , domain2"/>
    <property type="match status" value="1"/>
</dbReference>
<dbReference type="GO" id="GO:0004222">
    <property type="term" value="F:metalloendopeptidase activity"/>
    <property type="evidence" value="ECO:0007669"/>
    <property type="project" value="InterPro"/>
</dbReference>
<evidence type="ECO:0000256" key="5">
    <source>
        <dbReference type="ARBA" id="ARBA00022723"/>
    </source>
</evidence>
<dbReference type="OrthoDB" id="6475849at2759"/>
<dbReference type="RefSeq" id="XP_031782017.1">
    <property type="nucleotide sequence ID" value="XM_031926157.1"/>
</dbReference>
<dbReference type="InterPro" id="IPR000718">
    <property type="entry name" value="Peptidase_M13"/>
</dbReference>
<dbReference type="PANTHER" id="PTHR11733">
    <property type="entry name" value="ZINC METALLOPROTEASE FAMILY M13 NEPRILYSIN-RELATED"/>
    <property type="match status" value="1"/>
</dbReference>
<keyword evidence="5" id="KW-0479">Metal-binding</keyword>
<dbReference type="InterPro" id="IPR018497">
    <property type="entry name" value="Peptidase_M13_C"/>
</dbReference>
<dbReference type="GO" id="GO:0005886">
    <property type="term" value="C:plasma membrane"/>
    <property type="evidence" value="ECO:0007669"/>
    <property type="project" value="UniProtKB-SubCell"/>
</dbReference>
<evidence type="ECO:0000256" key="6">
    <source>
        <dbReference type="ARBA" id="ARBA00022801"/>
    </source>
</evidence>
<dbReference type="Proteomes" id="UP000002358">
    <property type="component" value="Chromosome 1"/>
</dbReference>
<evidence type="ECO:0000313" key="11">
    <source>
        <dbReference type="EnsemblMetazoa" id="XP_031782017"/>
    </source>
</evidence>
<evidence type="ECO:0000256" key="3">
    <source>
        <dbReference type="ARBA" id="ARBA00007357"/>
    </source>
</evidence>
<proteinExistence type="inferred from homology"/>
<keyword evidence="7" id="KW-0862">Zinc</keyword>
<dbReference type="AlphaFoldDB" id="A0A7M7Q7D9"/>
<evidence type="ECO:0000259" key="9">
    <source>
        <dbReference type="Pfam" id="PF01431"/>
    </source>
</evidence>
<sequence>MCSTFSLKPLIISSYRLLGIILCLPILAINFTESNEIDSAKICTTPGCFSAANLIKGNIDQTNLPCHDFYKFACGGFINNSVIPTNRQSVDHLDSVKEKVLTEIRQLVNKKFKPKEPRIFKLVKNYFRACKRETTKAKNNSLKALLGYIDQLGGWPVIAGDSWDAGKFDVFKTDYKLREIGYRPKSILNLYVFNDLFNTSRNFLYVGPPEAEIKSEILKRGFMNEVVQAYYNYMVDVAVILGADRVRATRDLRKALDLERDITFASSFPSITSAINLRRLEDLEKDAAFVPWLEYINAITSPVVSFEIFEAVNVPDLGYLKSLDYFLRKTPKKVMANYMIWKMIAESAIYLTDEIRDRAFEYQRMKSQTAVPKPRKPRWQECIELLTDRGRGLMLGVSSMYVRKHFSEDTKEDVKEIVTNVVDGFKDILENVTWMDAATKIAASRKNEFMKQIIAYPNELLNNKTLARYVKNLDIWPNNHFQNYLNLQRFHFNFELTGIGTLSNNSLWTVFADSTVVNAYYYAADNTIVLLAALLQPPLFDVSWPSFAKYGSIGFMIAHEIMHAYDARRYIYDETGSLNPWMEKKSREEFKNRIRCFEDQYSNLTDSDSGIHVDGRLTVNENLADNAGALIAYHAYEKWAKSHGEEAGLPGLDYNATQLFWISAMSFLCSKDTPQHLQDSLKSSEHTPDKFRAMGIALNSLDFSKAFDCPAGSPMNPLKKCKLWQ</sequence>
<feature type="domain" description="Peptidase M13 C-terminal" evidence="9">
    <location>
        <begin position="518"/>
        <end position="723"/>
    </location>
</feature>
<feature type="domain" description="Peptidase M13 N-terminal" evidence="10">
    <location>
        <begin position="65"/>
        <end position="457"/>
    </location>
</feature>
<accession>A0A7M7Q7D9</accession>
<reference evidence="11" key="1">
    <citation type="submission" date="2021-01" db="UniProtKB">
        <authorList>
            <consortium name="EnsemblMetazoa"/>
        </authorList>
    </citation>
    <scope>IDENTIFICATION</scope>
</reference>
<comment type="subcellular location">
    <subcellularLocation>
        <location evidence="2">Cell membrane</location>
        <topology evidence="2">Single-pass type II membrane protein</topology>
    </subcellularLocation>
</comment>
<dbReference type="InterPro" id="IPR024079">
    <property type="entry name" value="MetalloPept_cat_dom_sf"/>
</dbReference>
<keyword evidence="12" id="KW-1185">Reference proteome</keyword>
<dbReference type="GO" id="GO:0016485">
    <property type="term" value="P:protein processing"/>
    <property type="evidence" value="ECO:0007669"/>
    <property type="project" value="TreeGrafter"/>
</dbReference>
<dbReference type="CDD" id="cd08662">
    <property type="entry name" value="M13"/>
    <property type="match status" value="1"/>
</dbReference>
<dbReference type="InterPro" id="IPR008753">
    <property type="entry name" value="Peptidase_M13_N"/>
</dbReference>
<evidence type="ECO:0000259" key="10">
    <source>
        <dbReference type="Pfam" id="PF05649"/>
    </source>
</evidence>
<dbReference type="Pfam" id="PF01431">
    <property type="entry name" value="Peptidase_M13"/>
    <property type="match status" value="1"/>
</dbReference>
<dbReference type="InParanoid" id="A0A7M7Q7D9"/>
<keyword evidence="8" id="KW-0482">Metalloprotease</keyword>
<dbReference type="SUPFAM" id="SSF55486">
    <property type="entry name" value="Metalloproteases ('zincins'), catalytic domain"/>
    <property type="match status" value="1"/>
</dbReference>
<dbReference type="GeneID" id="100122667"/>
<dbReference type="SMR" id="A0A7M7Q7D9"/>
<keyword evidence="4" id="KW-0645">Protease</keyword>
<dbReference type="Gene3D" id="3.40.390.10">
    <property type="entry name" value="Collagenase (Catalytic Domain)"/>
    <property type="match status" value="1"/>
</dbReference>
<comment type="similarity">
    <text evidence="3">Belongs to the peptidase M13 family.</text>
</comment>
<evidence type="ECO:0000256" key="7">
    <source>
        <dbReference type="ARBA" id="ARBA00022833"/>
    </source>
</evidence>
<evidence type="ECO:0000256" key="4">
    <source>
        <dbReference type="ARBA" id="ARBA00022670"/>
    </source>
</evidence>
<dbReference type="PRINTS" id="PR00786">
    <property type="entry name" value="NEPRILYSIN"/>
</dbReference>
<dbReference type="EnsemblMetazoa" id="XM_031926157">
    <property type="protein sequence ID" value="XP_031782017"/>
    <property type="gene ID" value="LOC100122667"/>
</dbReference>